<dbReference type="InterPro" id="IPR003604">
    <property type="entry name" value="Matrin/U1-like-C_Znf_C2H2"/>
</dbReference>
<name>A0A2K3PF77_TRIPR</name>
<feature type="domain" description="U1-type" evidence="2">
    <location>
        <begin position="187"/>
        <end position="221"/>
    </location>
</feature>
<sequence>MEFKFRAVDNNIKPSTTLPSLPAVTYLPDNNRSLPTPLEGGFSGYRVPMSADEAALRREIEKEQIRREILAGEARRRELEEEVRRELAMERELGIVTMHRPLNFQDRFSLWSNSAQMNPAVSAVDEHIGVSQPPVIMAEIKPSPQISDKDRDIILAKPDSGFFSPKRKAADVPDAEPSAIGLKKKPKEDWSCELCQIKATCESGLNAHLKGKKHRVNELRQKRKIDRINKNREKTAKMAPTETVVTTTKLGVDAKTDQQPPQPCIALEVMNETMVDKVVTDSKKEEQFVEMMVDKGVAETEAEKELLFVETVADNGVSVTEPKNEKKLVETMVNKSKTESKTEEKLVENSQNTGWLERKKDAAATEEAGKIVAWTKKKVVQRLWCDICQIGTPSPTVMEGHMKGKKHMKKMKNCGKKNASPSSISSVSQKAPRLIEDADGVNKEIDQVMIPVVKGEPIIKMEDNILN</sequence>
<evidence type="ECO:0000259" key="1">
    <source>
        <dbReference type="SMART" id="SM00355"/>
    </source>
</evidence>
<gene>
    <name evidence="3" type="ORF">L195_g010622</name>
</gene>
<keyword evidence="3" id="KW-0862">Zinc</keyword>
<dbReference type="PANTHER" id="PTHR47487">
    <property type="entry name" value="OS06G0651300 PROTEIN-RELATED"/>
    <property type="match status" value="1"/>
</dbReference>
<evidence type="ECO:0000313" key="3">
    <source>
        <dbReference type="EMBL" id="PNY13953.1"/>
    </source>
</evidence>
<dbReference type="SMART" id="SM00451">
    <property type="entry name" value="ZnF_U1"/>
    <property type="match status" value="2"/>
</dbReference>
<dbReference type="Proteomes" id="UP000236291">
    <property type="component" value="Unassembled WGS sequence"/>
</dbReference>
<feature type="domain" description="U1-type" evidence="2">
    <location>
        <begin position="380"/>
        <end position="414"/>
    </location>
</feature>
<dbReference type="EMBL" id="ASHM01006470">
    <property type="protein sequence ID" value="PNY13953.1"/>
    <property type="molecule type" value="Genomic_DNA"/>
</dbReference>
<dbReference type="GO" id="GO:0008270">
    <property type="term" value="F:zinc ion binding"/>
    <property type="evidence" value="ECO:0007669"/>
    <property type="project" value="UniProtKB-KW"/>
</dbReference>
<reference evidence="3 4" key="1">
    <citation type="journal article" date="2014" name="Am. J. Bot.">
        <title>Genome assembly and annotation for red clover (Trifolium pratense; Fabaceae).</title>
        <authorList>
            <person name="Istvanek J."/>
            <person name="Jaros M."/>
            <person name="Krenek A."/>
            <person name="Repkova J."/>
        </authorList>
    </citation>
    <scope>NUCLEOTIDE SEQUENCE [LARGE SCALE GENOMIC DNA]</scope>
    <source>
        <strain evidence="4">cv. Tatra</strain>
        <tissue evidence="3">Young leaves</tissue>
    </source>
</reference>
<feature type="domain" description="C2H2-type" evidence="1">
    <location>
        <begin position="190"/>
        <end position="214"/>
    </location>
</feature>
<comment type="caution">
    <text evidence="3">The sequence shown here is derived from an EMBL/GenBank/DDBJ whole genome shotgun (WGS) entry which is preliminary data.</text>
</comment>
<dbReference type="SUPFAM" id="SSF57667">
    <property type="entry name" value="beta-beta-alpha zinc fingers"/>
    <property type="match status" value="2"/>
</dbReference>
<dbReference type="GO" id="GO:0003676">
    <property type="term" value="F:nucleic acid binding"/>
    <property type="evidence" value="ECO:0007669"/>
    <property type="project" value="InterPro"/>
</dbReference>
<proteinExistence type="predicted"/>
<dbReference type="Gene3D" id="3.30.160.60">
    <property type="entry name" value="Classic Zinc Finger"/>
    <property type="match status" value="2"/>
</dbReference>
<evidence type="ECO:0000313" key="4">
    <source>
        <dbReference type="Proteomes" id="UP000236291"/>
    </source>
</evidence>
<organism evidence="3 4">
    <name type="scientific">Trifolium pratense</name>
    <name type="common">Red clover</name>
    <dbReference type="NCBI Taxonomy" id="57577"/>
    <lineage>
        <taxon>Eukaryota</taxon>
        <taxon>Viridiplantae</taxon>
        <taxon>Streptophyta</taxon>
        <taxon>Embryophyta</taxon>
        <taxon>Tracheophyta</taxon>
        <taxon>Spermatophyta</taxon>
        <taxon>Magnoliopsida</taxon>
        <taxon>eudicotyledons</taxon>
        <taxon>Gunneridae</taxon>
        <taxon>Pentapetalae</taxon>
        <taxon>rosids</taxon>
        <taxon>fabids</taxon>
        <taxon>Fabales</taxon>
        <taxon>Fabaceae</taxon>
        <taxon>Papilionoideae</taxon>
        <taxon>50 kb inversion clade</taxon>
        <taxon>NPAAA clade</taxon>
        <taxon>Hologalegina</taxon>
        <taxon>IRL clade</taxon>
        <taxon>Trifolieae</taxon>
        <taxon>Trifolium</taxon>
    </lineage>
</organism>
<dbReference type="InterPro" id="IPR013087">
    <property type="entry name" value="Znf_C2H2_type"/>
</dbReference>
<keyword evidence="3" id="KW-0863">Zinc-finger</keyword>
<evidence type="ECO:0000259" key="2">
    <source>
        <dbReference type="SMART" id="SM00451"/>
    </source>
</evidence>
<feature type="domain" description="C2H2-type" evidence="1">
    <location>
        <begin position="383"/>
        <end position="407"/>
    </location>
</feature>
<keyword evidence="3" id="KW-0479">Metal-binding</keyword>
<dbReference type="AlphaFoldDB" id="A0A2K3PF77"/>
<dbReference type="InterPro" id="IPR036236">
    <property type="entry name" value="Znf_C2H2_sf"/>
</dbReference>
<dbReference type="SMART" id="SM00355">
    <property type="entry name" value="ZnF_C2H2"/>
    <property type="match status" value="2"/>
</dbReference>
<dbReference type="PANTHER" id="PTHR47487:SF8">
    <property type="entry name" value="OS08G0270900 PROTEIN"/>
    <property type="match status" value="1"/>
</dbReference>
<dbReference type="Pfam" id="PF12874">
    <property type="entry name" value="zf-met"/>
    <property type="match status" value="2"/>
</dbReference>
<accession>A0A2K3PF77</accession>
<protein>
    <submittedName>
        <fullName evidence="3">C2H2 type zf-met zinc-finger protein</fullName>
    </submittedName>
</protein>
<dbReference type="STRING" id="57577.A0A2K3PF77"/>
<reference evidence="3 4" key="2">
    <citation type="journal article" date="2017" name="Front. Plant Sci.">
        <title>Gene Classification and Mining of Molecular Markers Useful in Red Clover (Trifolium pratense) Breeding.</title>
        <authorList>
            <person name="Istvanek J."/>
            <person name="Dluhosova J."/>
            <person name="Dluhos P."/>
            <person name="Patkova L."/>
            <person name="Nedelnik J."/>
            <person name="Repkova J."/>
        </authorList>
    </citation>
    <scope>NUCLEOTIDE SEQUENCE [LARGE SCALE GENOMIC DNA]</scope>
    <source>
        <strain evidence="4">cv. Tatra</strain>
        <tissue evidence="3">Young leaves</tissue>
    </source>
</reference>